<protein>
    <recommendedName>
        <fullName evidence="4">Glycosyltransferase 2-like domain-containing protein</fullName>
    </recommendedName>
</protein>
<gene>
    <name evidence="5" type="ORF">A2563_04475</name>
</gene>
<sequence length="346" mass="39943">MPKLSIHLVTWNGAKYIPHLFDSLRNQTFKDWQLLVIDNNSSDNTVELIKQELTNFPVFYQVIENQSNLGFAGGQNLAFKKTDTEYFLMLNQDIYLVPDCLEKVVNFLDTHAEAAVVSPRLMKWAFSKIKENFHLTFTDQIDSLGLKIYRNRRVVEQYAQLSWSEVSASLLAGGPALSVFGVSGALPVFRRYAVLPVLYADGGIFDQSYNSYKEDVDLAYRLAAIGAKAYVLLDAVAFHDRSAAGPKEAGDLAASANKKEQSGWVKYHSYKNHLSTLYKNEHWQNLILDFPWILWYELKKFGYFLLFDRSVLVGLKKAFNHEMSEKRQLIKSLRKINWKEMRKWWN</sequence>
<keyword evidence="3" id="KW-0808">Transferase</keyword>
<dbReference type="Proteomes" id="UP000176634">
    <property type="component" value="Unassembled WGS sequence"/>
</dbReference>
<evidence type="ECO:0000256" key="2">
    <source>
        <dbReference type="ARBA" id="ARBA00022676"/>
    </source>
</evidence>
<dbReference type="Gene3D" id="3.90.550.10">
    <property type="entry name" value="Spore Coat Polysaccharide Biosynthesis Protein SpsA, Chain A"/>
    <property type="match status" value="1"/>
</dbReference>
<dbReference type="InterPro" id="IPR029044">
    <property type="entry name" value="Nucleotide-diphossugar_trans"/>
</dbReference>
<dbReference type="CDD" id="cd04186">
    <property type="entry name" value="GT_2_like_c"/>
    <property type="match status" value="1"/>
</dbReference>
<evidence type="ECO:0000256" key="3">
    <source>
        <dbReference type="ARBA" id="ARBA00022679"/>
    </source>
</evidence>
<dbReference type="InterPro" id="IPR001173">
    <property type="entry name" value="Glyco_trans_2-like"/>
</dbReference>
<dbReference type="PANTHER" id="PTHR43179:SF12">
    <property type="entry name" value="GALACTOFURANOSYLTRANSFERASE GLFT2"/>
    <property type="match status" value="1"/>
</dbReference>
<evidence type="ECO:0000259" key="4">
    <source>
        <dbReference type="Pfam" id="PF00535"/>
    </source>
</evidence>
<organism evidence="5 6">
    <name type="scientific">Candidatus Magasanikbacteria bacterium RIFOXYD1_FULL_40_23</name>
    <dbReference type="NCBI Taxonomy" id="1798705"/>
    <lineage>
        <taxon>Bacteria</taxon>
        <taxon>Candidatus Magasanikiibacteriota</taxon>
    </lineage>
</organism>
<evidence type="ECO:0000313" key="6">
    <source>
        <dbReference type="Proteomes" id="UP000176634"/>
    </source>
</evidence>
<accession>A0A1F6P9P6</accession>
<reference evidence="5 6" key="1">
    <citation type="journal article" date="2016" name="Nat. Commun.">
        <title>Thousands of microbial genomes shed light on interconnected biogeochemical processes in an aquifer system.</title>
        <authorList>
            <person name="Anantharaman K."/>
            <person name="Brown C.T."/>
            <person name="Hug L.A."/>
            <person name="Sharon I."/>
            <person name="Castelle C.J."/>
            <person name="Probst A.J."/>
            <person name="Thomas B.C."/>
            <person name="Singh A."/>
            <person name="Wilkins M.J."/>
            <person name="Karaoz U."/>
            <person name="Brodie E.L."/>
            <person name="Williams K.H."/>
            <person name="Hubbard S.S."/>
            <person name="Banfield J.F."/>
        </authorList>
    </citation>
    <scope>NUCLEOTIDE SEQUENCE [LARGE SCALE GENOMIC DNA]</scope>
</reference>
<proteinExistence type="inferred from homology"/>
<evidence type="ECO:0000256" key="1">
    <source>
        <dbReference type="ARBA" id="ARBA00006739"/>
    </source>
</evidence>
<name>A0A1F6P9P6_9BACT</name>
<dbReference type="AlphaFoldDB" id="A0A1F6P9P6"/>
<keyword evidence="2" id="KW-0328">Glycosyltransferase</keyword>
<feature type="domain" description="Glycosyltransferase 2-like" evidence="4">
    <location>
        <begin position="5"/>
        <end position="120"/>
    </location>
</feature>
<comment type="similarity">
    <text evidence="1">Belongs to the glycosyltransferase 2 family.</text>
</comment>
<dbReference type="Pfam" id="PF00535">
    <property type="entry name" value="Glycos_transf_2"/>
    <property type="match status" value="1"/>
</dbReference>
<evidence type="ECO:0000313" key="5">
    <source>
        <dbReference type="EMBL" id="OGH92892.1"/>
    </source>
</evidence>
<dbReference type="GO" id="GO:0016757">
    <property type="term" value="F:glycosyltransferase activity"/>
    <property type="evidence" value="ECO:0007669"/>
    <property type="project" value="UniProtKB-KW"/>
</dbReference>
<comment type="caution">
    <text evidence="5">The sequence shown here is derived from an EMBL/GenBank/DDBJ whole genome shotgun (WGS) entry which is preliminary data.</text>
</comment>
<dbReference type="PANTHER" id="PTHR43179">
    <property type="entry name" value="RHAMNOSYLTRANSFERASE WBBL"/>
    <property type="match status" value="1"/>
</dbReference>
<dbReference type="STRING" id="1798705.A2563_04475"/>
<dbReference type="SUPFAM" id="SSF53448">
    <property type="entry name" value="Nucleotide-diphospho-sugar transferases"/>
    <property type="match status" value="1"/>
</dbReference>
<dbReference type="EMBL" id="MFRA01000005">
    <property type="protein sequence ID" value="OGH92892.1"/>
    <property type="molecule type" value="Genomic_DNA"/>
</dbReference>